<accession>A0A811YVQ1</accession>
<protein>
    <submittedName>
        <fullName evidence="4">(raccoon dog) hypothetical protein</fullName>
    </submittedName>
</protein>
<evidence type="ECO:0000313" key="5">
    <source>
        <dbReference type="Proteomes" id="UP000645828"/>
    </source>
</evidence>
<comment type="caution">
    <text evidence="4">The sequence shown here is derived from an EMBL/GenBank/DDBJ whole genome shotgun (WGS) entry which is preliminary data.</text>
</comment>
<dbReference type="EMBL" id="CAJHUB010000749">
    <property type="protein sequence ID" value="CAD7680295.1"/>
    <property type="molecule type" value="Genomic_DNA"/>
</dbReference>
<evidence type="ECO:0000256" key="2">
    <source>
        <dbReference type="ARBA" id="ARBA00022980"/>
    </source>
</evidence>
<dbReference type="InterPro" id="IPR036769">
    <property type="entry name" value="Ribosomal_uL11_C_sf"/>
</dbReference>
<keyword evidence="3" id="KW-0687">Ribonucleoprotein</keyword>
<dbReference type="SMART" id="SM00649">
    <property type="entry name" value="RL11"/>
    <property type="match status" value="1"/>
</dbReference>
<dbReference type="AlphaFoldDB" id="A0A811YVQ1"/>
<evidence type="ECO:0000256" key="1">
    <source>
        <dbReference type="ARBA" id="ARBA00010537"/>
    </source>
</evidence>
<dbReference type="GO" id="GO:0006412">
    <property type="term" value="P:translation"/>
    <property type="evidence" value="ECO:0007669"/>
    <property type="project" value="InterPro"/>
</dbReference>
<dbReference type="GO" id="GO:0070180">
    <property type="term" value="F:large ribosomal subunit rRNA binding"/>
    <property type="evidence" value="ECO:0007669"/>
    <property type="project" value="TreeGrafter"/>
</dbReference>
<gene>
    <name evidence="4" type="ORF">NYPRO_LOCUS13094</name>
</gene>
<keyword evidence="2" id="KW-0689">Ribosomal protein</keyword>
<dbReference type="Gene3D" id="1.10.10.250">
    <property type="entry name" value="Ribosomal protein L11, C-terminal domain"/>
    <property type="match status" value="1"/>
</dbReference>
<dbReference type="Proteomes" id="UP000645828">
    <property type="component" value="Unassembled WGS sequence"/>
</dbReference>
<dbReference type="InterPro" id="IPR036796">
    <property type="entry name" value="Ribosomal_uL11_N_sf"/>
</dbReference>
<dbReference type="SUPFAM" id="SSF54747">
    <property type="entry name" value="Ribosomal L11/L12e N-terminal domain"/>
    <property type="match status" value="1"/>
</dbReference>
<organism evidence="4 5">
    <name type="scientific">Nyctereutes procyonoides</name>
    <name type="common">Raccoon dog</name>
    <name type="synonym">Canis procyonoides</name>
    <dbReference type="NCBI Taxonomy" id="34880"/>
    <lineage>
        <taxon>Eukaryota</taxon>
        <taxon>Metazoa</taxon>
        <taxon>Chordata</taxon>
        <taxon>Craniata</taxon>
        <taxon>Vertebrata</taxon>
        <taxon>Euteleostomi</taxon>
        <taxon>Mammalia</taxon>
        <taxon>Eutheria</taxon>
        <taxon>Laurasiatheria</taxon>
        <taxon>Carnivora</taxon>
        <taxon>Caniformia</taxon>
        <taxon>Canidae</taxon>
        <taxon>Nyctereutes</taxon>
    </lineage>
</organism>
<dbReference type="Gene3D" id="3.30.1550.10">
    <property type="entry name" value="Ribosomal protein L11/L12, N-terminal domain"/>
    <property type="match status" value="1"/>
</dbReference>
<proteinExistence type="inferred from homology"/>
<dbReference type="InterPro" id="IPR000911">
    <property type="entry name" value="Ribosomal_uL11"/>
</dbReference>
<name>A0A811YVQ1_NYCPR</name>
<reference evidence="4" key="1">
    <citation type="submission" date="2020-12" db="EMBL/GenBank/DDBJ databases">
        <authorList>
            <consortium name="Molecular Ecology Group"/>
        </authorList>
    </citation>
    <scope>NUCLEOTIDE SEQUENCE</scope>
    <source>
        <strain evidence="4">TBG_1078</strain>
    </source>
</reference>
<dbReference type="PANTHER" id="PTHR11661">
    <property type="entry name" value="60S RIBOSOMAL PROTEIN L12"/>
    <property type="match status" value="1"/>
</dbReference>
<dbReference type="SUPFAM" id="SSF46906">
    <property type="entry name" value="Ribosomal protein L11, C-terminal domain"/>
    <property type="match status" value="1"/>
</dbReference>
<sequence>MSPKFNTNHIKIIYLRCTGEEVSAMSTLVPKISPLGLYPKIEVVPSVSTLINKALKESPKDRRKQKNIKHARELSGTIKNILRTAQAVGCSVVGCCPHDITDDISSGAVECPVS</sequence>
<dbReference type="GO" id="GO:0022625">
    <property type="term" value="C:cytosolic large ribosomal subunit"/>
    <property type="evidence" value="ECO:0007669"/>
    <property type="project" value="TreeGrafter"/>
</dbReference>
<comment type="similarity">
    <text evidence="1">Belongs to the universal ribosomal protein uL11 family.</text>
</comment>
<dbReference type="GO" id="GO:0003735">
    <property type="term" value="F:structural constituent of ribosome"/>
    <property type="evidence" value="ECO:0007669"/>
    <property type="project" value="InterPro"/>
</dbReference>
<evidence type="ECO:0000256" key="3">
    <source>
        <dbReference type="ARBA" id="ARBA00023274"/>
    </source>
</evidence>
<dbReference type="PANTHER" id="PTHR11661:SF2">
    <property type="entry name" value="LARGE RIBOSOMAL SUBUNIT PROTEIN UL11"/>
    <property type="match status" value="1"/>
</dbReference>
<keyword evidence="5" id="KW-1185">Reference proteome</keyword>
<evidence type="ECO:0000313" key="4">
    <source>
        <dbReference type="EMBL" id="CAD7680295.1"/>
    </source>
</evidence>